<accession>A0A0C9ZK42</accession>
<name>A0A0C9ZK42_9AGAM</name>
<dbReference type="HOGENOM" id="CLU_176403_0_0_1"/>
<reference evidence="2" key="2">
    <citation type="submission" date="2015-01" db="EMBL/GenBank/DDBJ databases">
        <title>Evolutionary Origins and Diversification of the Mycorrhizal Mutualists.</title>
        <authorList>
            <consortium name="DOE Joint Genome Institute"/>
            <consortium name="Mycorrhizal Genomics Consortium"/>
            <person name="Kohler A."/>
            <person name="Kuo A."/>
            <person name="Nagy L.G."/>
            <person name="Floudas D."/>
            <person name="Copeland A."/>
            <person name="Barry K.W."/>
            <person name="Cichocki N."/>
            <person name="Veneault-Fourrey C."/>
            <person name="LaButti K."/>
            <person name="Lindquist E.A."/>
            <person name="Lipzen A."/>
            <person name="Lundell T."/>
            <person name="Morin E."/>
            <person name="Murat C."/>
            <person name="Riley R."/>
            <person name="Ohm R."/>
            <person name="Sun H."/>
            <person name="Tunlid A."/>
            <person name="Henrissat B."/>
            <person name="Grigoriev I.V."/>
            <person name="Hibbett D.S."/>
            <person name="Martin F."/>
        </authorList>
    </citation>
    <scope>NUCLEOTIDE SEQUENCE [LARGE SCALE GENOMIC DNA]</scope>
    <source>
        <strain evidence="2">441</strain>
    </source>
</reference>
<keyword evidence="2" id="KW-1185">Reference proteome</keyword>
<dbReference type="EMBL" id="KN833688">
    <property type="protein sequence ID" value="KIK29676.1"/>
    <property type="molecule type" value="Genomic_DNA"/>
</dbReference>
<proteinExistence type="predicted"/>
<dbReference type="OrthoDB" id="5362978at2759"/>
<reference evidence="1 2" key="1">
    <citation type="submission" date="2014-04" db="EMBL/GenBank/DDBJ databases">
        <authorList>
            <consortium name="DOE Joint Genome Institute"/>
            <person name="Kuo A."/>
            <person name="Kohler A."/>
            <person name="Costa M.D."/>
            <person name="Nagy L.G."/>
            <person name="Floudas D."/>
            <person name="Copeland A."/>
            <person name="Barry K.W."/>
            <person name="Cichocki N."/>
            <person name="Veneault-Fourrey C."/>
            <person name="LaButti K."/>
            <person name="Lindquist E.A."/>
            <person name="Lipzen A."/>
            <person name="Lundell T."/>
            <person name="Morin E."/>
            <person name="Murat C."/>
            <person name="Sun H."/>
            <person name="Tunlid A."/>
            <person name="Henrissat B."/>
            <person name="Grigoriev I.V."/>
            <person name="Hibbett D.S."/>
            <person name="Martin F."/>
            <person name="Nordberg H.P."/>
            <person name="Cantor M.N."/>
            <person name="Hua S.X."/>
        </authorList>
    </citation>
    <scope>NUCLEOTIDE SEQUENCE [LARGE SCALE GENOMIC DNA]</scope>
    <source>
        <strain evidence="1 2">441</strain>
    </source>
</reference>
<evidence type="ECO:0000313" key="2">
    <source>
        <dbReference type="Proteomes" id="UP000054018"/>
    </source>
</evidence>
<dbReference type="Proteomes" id="UP000054018">
    <property type="component" value="Unassembled WGS sequence"/>
</dbReference>
<dbReference type="AlphaFoldDB" id="A0A0C9ZK42"/>
<protein>
    <submittedName>
        <fullName evidence="1">Uncharacterized protein</fullName>
    </submittedName>
</protein>
<feature type="non-terminal residue" evidence="1">
    <location>
        <position position="68"/>
    </location>
</feature>
<evidence type="ECO:0000313" key="1">
    <source>
        <dbReference type="EMBL" id="KIK29676.1"/>
    </source>
</evidence>
<sequence length="68" mass="7540">CPIPTLHAVSAVGTRLFFYHLDTTNVPLANDTAPVERWDYDVLDVNGEARLHAVVDEMKEACENIANT</sequence>
<gene>
    <name evidence="1" type="ORF">PISMIDRAFT_88474</name>
</gene>
<organism evidence="1 2">
    <name type="scientific">Pisolithus microcarpus 441</name>
    <dbReference type="NCBI Taxonomy" id="765257"/>
    <lineage>
        <taxon>Eukaryota</taxon>
        <taxon>Fungi</taxon>
        <taxon>Dikarya</taxon>
        <taxon>Basidiomycota</taxon>
        <taxon>Agaricomycotina</taxon>
        <taxon>Agaricomycetes</taxon>
        <taxon>Agaricomycetidae</taxon>
        <taxon>Boletales</taxon>
        <taxon>Sclerodermatineae</taxon>
        <taxon>Pisolithaceae</taxon>
        <taxon>Pisolithus</taxon>
    </lineage>
</organism>